<evidence type="ECO:0000313" key="1">
    <source>
        <dbReference type="Proteomes" id="UP000046392"/>
    </source>
</evidence>
<sequence>MLLPRIVLFISLYKTIEVRIQARIPARILPTVYFVEVVGVAYCPYDFQGIGIVVLSLNPNNKSDIKPVEKMKVRYGQRLYIAGKVRAFGKPPRKLEFKK</sequence>
<organism evidence="1 2">
    <name type="scientific">Strongyloides papillosus</name>
    <name type="common">Intestinal threadworm</name>
    <dbReference type="NCBI Taxonomy" id="174720"/>
    <lineage>
        <taxon>Eukaryota</taxon>
        <taxon>Metazoa</taxon>
        <taxon>Ecdysozoa</taxon>
        <taxon>Nematoda</taxon>
        <taxon>Chromadorea</taxon>
        <taxon>Rhabditida</taxon>
        <taxon>Tylenchina</taxon>
        <taxon>Panagrolaimomorpha</taxon>
        <taxon>Strongyloidoidea</taxon>
        <taxon>Strongyloididae</taxon>
        <taxon>Strongyloides</taxon>
    </lineage>
</organism>
<accession>A0A0N5CFK8</accession>
<evidence type="ECO:0000313" key="2">
    <source>
        <dbReference type="WBParaSite" id="SPAL_0001664400.1"/>
    </source>
</evidence>
<dbReference type="WBParaSite" id="SPAL_0001664400.1">
    <property type="protein sequence ID" value="SPAL_0001664400.1"/>
    <property type="gene ID" value="SPAL_0001664400"/>
</dbReference>
<reference evidence="2" key="1">
    <citation type="submission" date="2017-02" db="UniProtKB">
        <authorList>
            <consortium name="WormBaseParasite"/>
        </authorList>
    </citation>
    <scope>IDENTIFICATION</scope>
</reference>
<dbReference type="AlphaFoldDB" id="A0A0N5CFK8"/>
<protein>
    <submittedName>
        <fullName evidence="2">S1 motif domain-containing protein</fullName>
    </submittedName>
</protein>
<dbReference type="Proteomes" id="UP000046392">
    <property type="component" value="Unplaced"/>
</dbReference>
<name>A0A0N5CFK8_STREA</name>
<proteinExistence type="predicted"/>
<keyword evidence="1" id="KW-1185">Reference proteome</keyword>